<organism evidence="1 2">
    <name type="scientific">Pseudomonas amygdali pv. lachrymans</name>
    <name type="common">Pseudomonas syringae pv. lachrymans</name>
    <dbReference type="NCBI Taxonomy" id="53707"/>
    <lineage>
        <taxon>Bacteria</taxon>
        <taxon>Pseudomonadati</taxon>
        <taxon>Pseudomonadota</taxon>
        <taxon>Gammaproteobacteria</taxon>
        <taxon>Pseudomonadales</taxon>
        <taxon>Pseudomonadaceae</taxon>
        <taxon>Pseudomonas</taxon>
        <taxon>Pseudomonas amygdali</taxon>
    </lineage>
</organism>
<dbReference type="AlphaFoldDB" id="A0A0P9TBK8"/>
<comment type="caution">
    <text evidence="1">The sequence shown here is derived from an EMBL/GenBank/DDBJ whole genome shotgun (WGS) entry which is preliminary data.</text>
</comment>
<evidence type="ECO:0000313" key="1">
    <source>
        <dbReference type="EMBL" id="KPX71400.1"/>
    </source>
</evidence>
<dbReference type="GO" id="GO:0016491">
    <property type="term" value="F:oxidoreductase activity"/>
    <property type="evidence" value="ECO:0007669"/>
    <property type="project" value="InterPro"/>
</dbReference>
<protein>
    <submittedName>
        <fullName evidence="1">Papain family cysteine protease</fullName>
    </submittedName>
</protein>
<gene>
    <name evidence="1" type="ORF">ALO35_200110</name>
</gene>
<proteinExistence type="predicted"/>
<dbReference type="Proteomes" id="UP000050265">
    <property type="component" value="Unassembled WGS sequence"/>
</dbReference>
<dbReference type="GO" id="GO:0008233">
    <property type="term" value="F:peptidase activity"/>
    <property type="evidence" value="ECO:0007669"/>
    <property type="project" value="UniProtKB-KW"/>
</dbReference>
<name>A0A0P9TBK8_PSEAV</name>
<evidence type="ECO:0000313" key="2">
    <source>
        <dbReference type="Proteomes" id="UP000050265"/>
    </source>
</evidence>
<accession>A0A0P9TBK8</accession>
<keyword evidence="1" id="KW-0645">Protease</keyword>
<keyword evidence="1" id="KW-0378">Hydrolase</keyword>
<sequence>MSKIILDSPIVSAVPGYYEPFVWTEAQFHPLKQPVARADAGLLHLLERRRSKRSFNALSKTELSELLWRCARTQAVADSEYGFELERRPALSAGAIHPIHILVDHHATGSWQRYDSRRHGFHDIPGSSELFAKMNQQCEATLAIGEGTRLLLVAEPGKTFAKYQQGESLIWRDAGVLLAIMAMVAEALGCTFCPLGVTGEPWASQLAPIGILSGVGVALIGGSDKPD</sequence>
<dbReference type="EMBL" id="LJQP01000172">
    <property type="protein sequence ID" value="KPX71400.1"/>
    <property type="molecule type" value="Genomic_DNA"/>
</dbReference>
<dbReference type="InterPro" id="IPR000415">
    <property type="entry name" value="Nitroreductase-like"/>
</dbReference>
<dbReference type="GO" id="GO:0006508">
    <property type="term" value="P:proteolysis"/>
    <property type="evidence" value="ECO:0007669"/>
    <property type="project" value="UniProtKB-KW"/>
</dbReference>
<dbReference type="PATRIC" id="fig|53707.9.peg.6553"/>
<dbReference type="Gene3D" id="3.40.109.10">
    <property type="entry name" value="NADH Oxidase"/>
    <property type="match status" value="1"/>
</dbReference>
<reference evidence="1 2" key="1">
    <citation type="submission" date="2015-09" db="EMBL/GenBank/DDBJ databases">
        <title>Genome announcement of multiple Pseudomonas syringae strains.</title>
        <authorList>
            <person name="Thakur S."/>
            <person name="Wang P.W."/>
            <person name="Gong Y."/>
            <person name="Weir B.S."/>
            <person name="Guttman D.S."/>
        </authorList>
    </citation>
    <scope>NUCLEOTIDE SEQUENCE [LARGE SCALE GENOMIC DNA]</scope>
    <source>
        <strain evidence="1 2">ICMP3507</strain>
    </source>
</reference>